<evidence type="ECO:0000313" key="2">
    <source>
        <dbReference type="EMBL" id="KAG9450766.1"/>
    </source>
</evidence>
<dbReference type="Gene3D" id="3.30.559.10">
    <property type="entry name" value="Chloramphenicol acetyltransferase-like domain"/>
    <property type="match status" value="2"/>
</dbReference>
<dbReference type="PANTHER" id="PTHR31896">
    <property type="entry name" value="FAMILY REGULATORY PROTEIN, PUTATIVE (AFU_ORTHOLOGUE AFUA_3G14730)-RELATED"/>
    <property type="match status" value="1"/>
</dbReference>
<comment type="caution">
    <text evidence="2">The sequence shown here is derived from an EMBL/GenBank/DDBJ whole genome shotgun (WGS) entry which is preliminary data.</text>
</comment>
<dbReference type="Pfam" id="PF02458">
    <property type="entry name" value="Transferase"/>
    <property type="match status" value="1"/>
</dbReference>
<sequence length="455" mass="50323">MVTTTPSLRYISTCLINPDPAPLHQNQIIDLASWDIAMLSSHHIQNGLLYHNPPRFDPPLIDRLKASLACTLSFFYPLAGRLITQKITAESDHHLVVYIDCRKGTGAEFIHAEARDLAVSDVLDPTDVPDVVKSFFPYPHAINHDGHSLPLLSVQFTELKDGVFVGCNFNHVVGDGVSFWNFFNAWDQMARTGEICHHKVPIIDRVFLDSKRLPLSLPFSDLNPHLHRHVPPPLRERIFHFSAETIKRLKREANADQQGIINASNSDISSFQSLCALVWQSVTRARPRLHADQKTNCRLAVDNRSRVDPALSSDYFGNCIQVLTATTTVRELLSNGFGSAARLIHASVAGHTDMAVRETAKKWVEAPYIYSLSMFDACSVMVGSSPRFDTYGCEFGCGKAVAVRGGYANKYDGKVSAYPGREGGGSVDLEVCLLPASMALLEKDTDFMEAVLASD</sequence>
<evidence type="ECO:0000256" key="1">
    <source>
        <dbReference type="ARBA" id="ARBA00022679"/>
    </source>
</evidence>
<keyword evidence="3" id="KW-1185">Reference proteome</keyword>
<dbReference type="InterPro" id="IPR023213">
    <property type="entry name" value="CAT-like_dom_sf"/>
</dbReference>
<dbReference type="AlphaFoldDB" id="A0AAV7ET00"/>
<name>A0AAV7ET00_ARIFI</name>
<reference evidence="2 3" key="1">
    <citation type="submission" date="2021-07" db="EMBL/GenBank/DDBJ databases">
        <title>The Aristolochia fimbriata genome: insights into angiosperm evolution, floral development and chemical biosynthesis.</title>
        <authorList>
            <person name="Jiao Y."/>
        </authorList>
    </citation>
    <scope>NUCLEOTIDE SEQUENCE [LARGE SCALE GENOMIC DNA]</scope>
    <source>
        <strain evidence="2">IBCAS-2021</strain>
        <tissue evidence="2">Leaf</tissue>
    </source>
</reference>
<evidence type="ECO:0000313" key="3">
    <source>
        <dbReference type="Proteomes" id="UP000825729"/>
    </source>
</evidence>
<protein>
    <submittedName>
        <fullName evidence="2">Uncharacterized protein</fullName>
    </submittedName>
</protein>
<dbReference type="EMBL" id="JAINDJ010000004">
    <property type="protein sequence ID" value="KAG9450766.1"/>
    <property type="molecule type" value="Genomic_DNA"/>
</dbReference>
<organism evidence="2 3">
    <name type="scientific">Aristolochia fimbriata</name>
    <name type="common">White veined hardy Dutchman's pipe vine</name>
    <dbReference type="NCBI Taxonomy" id="158543"/>
    <lineage>
        <taxon>Eukaryota</taxon>
        <taxon>Viridiplantae</taxon>
        <taxon>Streptophyta</taxon>
        <taxon>Embryophyta</taxon>
        <taxon>Tracheophyta</taxon>
        <taxon>Spermatophyta</taxon>
        <taxon>Magnoliopsida</taxon>
        <taxon>Magnoliidae</taxon>
        <taxon>Piperales</taxon>
        <taxon>Aristolochiaceae</taxon>
        <taxon>Aristolochia</taxon>
    </lineage>
</organism>
<proteinExistence type="predicted"/>
<gene>
    <name evidence="2" type="ORF">H6P81_010731</name>
</gene>
<accession>A0AAV7ET00</accession>
<dbReference type="GO" id="GO:0016740">
    <property type="term" value="F:transferase activity"/>
    <property type="evidence" value="ECO:0007669"/>
    <property type="project" value="UniProtKB-KW"/>
</dbReference>
<dbReference type="Proteomes" id="UP000825729">
    <property type="component" value="Unassembled WGS sequence"/>
</dbReference>
<dbReference type="InterPro" id="IPR051283">
    <property type="entry name" value="Sec_Metabolite_Acyltrans"/>
</dbReference>
<dbReference type="PANTHER" id="PTHR31896:SF12">
    <property type="entry name" value="HXXXD-TYPE ACYL-TRANSFERASE FAMILY PROTEIN"/>
    <property type="match status" value="1"/>
</dbReference>
<keyword evidence="1" id="KW-0808">Transferase</keyword>